<dbReference type="GO" id="GO:0003887">
    <property type="term" value="F:DNA-directed DNA polymerase activity"/>
    <property type="evidence" value="ECO:0007669"/>
    <property type="project" value="UniProtKB-KW"/>
</dbReference>
<evidence type="ECO:0000256" key="6">
    <source>
        <dbReference type="ARBA" id="ARBA00022932"/>
    </source>
</evidence>
<dbReference type="InterPro" id="IPR010372">
    <property type="entry name" value="DNA_pol3_delta_N"/>
</dbReference>
<keyword evidence="3 12" id="KW-0808">Transferase</keyword>
<evidence type="ECO:0000259" key="9">
    <source>
        <dbReference type="Pfam" id="PF06144"/>
    </source>
</evidence>
<reference evidence="12 13" key="2">
    <citation type="journal article" date="2021" name="Int. J. Food Microbiol.">
        <title>Safety demonstration of a microbial species for use in the food chain: Weissella confusa.</title>
        <authorList>
            <person name="Bourdichon F."/>
            <person name="Patrone V."/>
            <person name="Fontana A."/>
            <person name="Milani G."/>
            <person name="Morelli L."/>
        </authorList>
    </citation>
    <scope>NUCLEOTIDE SEQUENCE [LARGE SCALE GENOMIC DNA]</scope>
    <source>
        <strain evidence="11">CCUG 30943</strain>
        <strain evidence="12 13">CCUG 43002</strain>
    </source>
</reference>
<evidence type="ECO:0000256" key="1">
    <source>
        <dbReference type="ARBA" id="ARBA00012417"/>
    </source>
</evidence>
<evidence type="ECO:0000256" key="4">
    <source>
        <dbReference type="ARBA" id="ARBA00022695"/>
    </source>
</evidence>
<dbReference type="EMBL" id="JAAOCX010000009">
    <property type="protein sequence ID" value="MBJ7632940.1"/>
    <property type="molecule type" value="Genomic_DNA"/>
</dbReference>
<dbReference type="Gene3D" id="3.40.50.300">
    <property type="entry name" value="P-loop containing nucleotide triphosphate hydrolases"/>
    <property type="match status" value="1"/>
</dbReference>
<evidence type="ECO:0000256" key="2">
    <source>
        <dbReference type="ARBA" id="ARBA00017703"/>
    </source>
</evidence>
<evidence type="ECO:0000313" key="12">
    <source>
        <dbReference type="EMBL" id="MBJ7639324.1"/>
    </source>
</evidence>
<dbReference type="Pfam" id="PF06144">
    <property type="entry name" value="DNA_pol3_delta"/>
    <property type="match status" value="1"/>
</dbReference>
<dbReference type="SUPFAM" id="SSF52540">
    <property type="entry name" value="P-loop containing nucleoside triphosphate hydrolases"/>
    <property type="match status" value="1"/>
</dbReference>
<evidence type="ECO:0000313" key="11">
    <source>
        <dbReference type="EMBL" id="MBJ7632940.1"/>
    </source>
</evidence>
<dbReference type="InterPro" id="IPR027417">
    <property type="entry name" value="P-loop_NTPase"/>
</dbReference>
<dbReference type="GO" id="GO:0009360">
    <property type="term" value="C:DNA polymerase III complex"/>
    <property type="evidence" value="ECO:0007669"/>
    <property type="project" value="InterPro"/>
</dbReference>
<comment type="caution">
    <text evidence="12">The sequence shown here is derived from an EMBL/GenBank/DDBJ whole genome shotgun (WGS) entry which is preliminary data.</text>
</comment>
<evidence type="ECO:0000256" key="3">
    <source>
        <dbReference type="ARBA" id="ARBA00022679"/>
    </source>
</evidence>
<name>A0A1T4JBJ1_WEICO</name>
<dbReference type="RefSeq" id="WP_003609972.1">
    <property type="nucleotide sequence ID" value="NZ_ALXH01000081.1"/>
</dbReference>
<dbReference type="Gene3D" id="1.10.8.60">
    <property type="match status" value="1"/>
</dbReference>
<dbReference type="GeneID" id="57978661"/>
<reference evidence="12" key="1">
    <citation type="submission" date="2020-02" db="EMBL/GenBank/DDBJ databases">
        <authorList>
            <person name="Fontana A."/>
            <person name="Patrone V."/>
            <person name="Morelli L."/>
        </authorList>
    </citation>
    <scope>NUCLEOTIDE SEQUENCE</scope>
    <source>
        <strain evidence="11">CCUG 30943</strain>
        <strain evidence="12">CCUG 43002</strain>
    </source>
</reference>
<organism evidence="12 13">
    <name type="scientific">Weissella confusa</name>
    <name type="common">Lactobacillus confusus</name>
    <dbReference type="NCBI Taxonomy" id="1583"/>
    <lineage>
        <taxon>Bacteria</taxon>
        <taxon>Bacillati</taxon>
        <taxon>Bacillota</taxon>
        <taxon>Bacilli</taxon>
        <taxon>Lactobacillales</taxon>
        <taxon>Lactobacillaceae</taxon>
        <taxon>Weissella</taxon>
    </lineage>
</organism>
<proteinExistence type="inferred from homology"/>
<comment type="similarity">
    <text evidence="7">Belongs to the DNA polymerase HolA subunit family.</text>
</comment>
<gene>
    <name evidence="12" type="primary">holA</name>
    <name evidence="12" type="ORF">HAU20_08010</name>
    <name evidence="11" type="ORF">HAU43_07565</name>
</gene>
<dbReference type="Proteomes" id="UP000808038">
    <property type="component" value="Unassembled WGS sequence"/>
</dbReference>
<dbReference type="GO" id="GO:0003677">
    <property type="term" value="F:DNA binding"/>
    <property type="evidence" value="ECO:0007669"/>
    <property type="project" value="InterPro"/>
</dbReference>
<evidence type="ECO:0000256" key="5">
    <source>
        <dbReference type="ARBA" id="ARBA00022705"/>
    </source>
</evidence>
<keyword evidence="5" id="KW-0235">DNA replication</keyword>
<dbReference type="EMBL" id="JAAOCP010000009">
    <property type="protein sequence ID" value="MBJ7639324.1"/>
    <property type="molecule type" value="Genomic_DNA"/>
</dbReference>
<dbReference type="InterPro" id="IPR048466">
    <property type="entry name" value="DNA_pol3_delta-like_C"/>
</dbReference>
<comment type="catalytic activity">
    <reaction evidence="8">
        <text>DNA(n) + a 2'-deoxyribonucleoside 5'-triphosphate = DNA(n+1) + diphosphate</text>
        <dbReference type="Rhea" id="RHEA:22508"/>
        <dbReference type="Rhea" id="RHEA-COMP:17339"/>
        <dbReference type="Rhea" id="RHEA-COMP:17340"/>
        <dbReference type="ChEBI" id="CHEBI:33019"/>
        <dbReference type="ChEBI" id="CHEBI:61560"/>
        <dbReference type="ChEBI" id="CHEBI:173112"/>
        <dbReference type="EC" id="2.7.7.7"/>
    </reaction>
</comment>
<accession>A0A1T4JBJ1</accession>
<protein>
    <recommendedName>
        <fullName evidence="2">DNA polymerase III subunit delta</fullName>
        <ecNumber evidence="1">2.7.7.7</ecNumber>
    </recommendedName>
</protein>
<keyword evidence="13" id="KW-1185">Reference proteome</keyword>
<dbReference type="SUPFAM" id="SSF48019">
    <property type="entry name" value="post-AAA+ oligomerization domain-like"/>
    <property type="match status" value="1"/>
</dbReference>
<dbReference type="PANTHER" id="PTHR34388">
    <property type="entry name" value="DNA POLYMERASE III SUBUNIT DELTA"/>
    <property type="match status" value="1"/>
</dbReference>
<keyword evidence="6" id="KW-0239">DNA-directed DNA polymerase</keyword>
<dbReference type="NCBIfam" id="TIGR01128">
    <property type="entry name" value="holA"/>
    <property type="match status" value="1"/>
</dbReference>
<feature type="domain" description="DNA polymerase III delta subunit-like C-terminal" evidence="10">
    <location>
        <begin position="219"/>
        <end position="335"/>
    </location>
</feature>
<sequence>MAYTLKDVQQDVAKQTLQPIYLIQGTDQYLLDQVRAAFVSLIPDEDRTLNLAQFDMRETALGIAVDDARSVPFFGDRRVVIIDDAYFLTGENPRTKLEHHVEDLLAYIEHPEPQTVLVIFAPYEKLDSRKKVVKLLKEKAAYLAFGDLTEKDVRNMINDKLRQGGFEMSGPAMQLLIRLTNMSLTQIMSELDKLMLYAYDTKQIDEQAVDALVTRTLSENIFDLINALLNRKLTRAVELYHELVESGEAPLRLHAALLGQFRLLLQVKSSTQSESGTASMLKVNPYRVKLGRQTVRRFSYTALAKAYLGLVDMEEQLKSTARDPELLFELFVLRYQADIA</sequence>
<dbReference type="Gene3D" id="1.20.272.10">
    <property type="match status" value="1"/>
</dbReference>
<dbReference type="EC" id="2.7.7.7" evidence="1"/>
<dbReference type="AlphaFoldDB" id="A0A1T4JBJ1"/>
<feature type="domain" description="DNA polymerase III delta N-terminal" evidence="9">
    <location>
        <begin position="21"/>
        <end position="143"/>
    </location>
</feature>
<dbReference type="OrthoDB" id="9775929at2"/>
<evidence type="ECO:0000259" key="10">
    <source>
        <dbReference type="Pfam" id="PF21694"/>
    </source>
</evidence>
<evidence type="ECO:0000313" key="13">
    <source>
        <dbReference type="Proteomes" id="UP000728106"/>
    </source>
</evidence>
<dbReference type="PANTHER" id="PTHR34388:SF1">
    <property type="entry name" value="DNA POLYMERASE III SUBUNIT DELTA"/>
    <property type="match status" value="1"/>
</dbReference>
<dbReference type="Proteomes" id="UP000728106">
    <property type="component" value="Unassembled WGS sequence"/>
</dbReference>
<dbReference type="InterPro" id="IPR005790">
    <property type="entry name" value="DNA_polIII_delta"/>
</dbReference>
<dbReference type="InterPro" id="IPR008921">
    <property type="entry name" value="DNA_pol3_clamp-load_cplx_C"/>
</dbReference>
<evidence type="ECO:0000256" key="7">
    <source>
        <dbReference type="ARBA" id="ARBA00034754"/>
    </source>
</evidence>
<keyword evidence="4 12" id="KW-0548">Nucleotidyltransferase</keyword>
<evidence type="ECO:0000256" key="8">
    <source>
        <dbReference type="ARBA" id="ARBA00049244"/>
    </source>
</evidence>
<dbReference type="GO" id="GO:0006261">
    <property type="term" value="P:DNA-templated DNA replication"/>
    <property type="evidence" value="ECO:0007669"/>
    <property type="project" value="TreeGrafter"/>
</dbReference>
<dbReference type="Pfam" id="PF21694">
    <property type="entry name" value="DNA_pol3_delta_C"/>
    <property type="match status" value="1"/>
</dbReference>